<organism evidence="6 7">
    <name type="scientific">Lagenidium giganteum</name>
    <dbReference type="NCBI Taxonomy" id="4803"/>
    <lineage>
        <taxon>Eukaryota</taxon>
        <taxon>Sar</taxon>
        <taxon>Stramenopiles</taxon>
        <taxon>Oomycota</taxon>
        <taxon>Peronosporomycetes</taxon>
        <taxon>Pythiales</taxon>
        <taxon>Pythiaceae</taxon>
    </lineage>
</organism>
<reference evidence="6" key="1">
    <citation type="submission" date="2022-11" db="EMBL/GenBank/DDBJ databases">
        <authorList>
            <person name="Morgan W.R."/>
            <person name="Tartar A."/>
        </authorList>
    </citation>
    <scope>NUCLEOTIDE SEQUENCE</scope>
    <source>
        <strain evidence="6">ARSEF 373</strain>
    </source>
</reference>
<dbReference type="InterPro" id="IPR003591">
    <property type="entry name" value="Leu-rich_rpt_typical-subtyp"/>
</dbReference>
<dbReference type="InterPro" id="IPR001611">
    <property type="entry name" value="Leu-rich_rpt"/>
</dbReference>
<reference evidence="6" key="2">
    <citation type="journal article" date="2023" name="Microbiol Resour">
        <title>Decontamination and Annotation of the Draft Genome Sequence of the Oomycete Lagenidium giganteum ARSEF 373.</title>
        <authorList>
            <person name="Morgan W.R."/>
            <person name="Tartar A."/>
        </authorList>
    </citation>
    <scope>NUCLEOTIDE SEQUENCE</scope>
    <source>
        <strain evidence="6">ARSEF 373</strain>
    </source>
</reference>
<name>A0AAV2Z500_9STRA</name>
<proteinExistence type="predicted"/>
<dbReference type="Proteomes" id="UP001146120">
    <property type="component" value="Unassembled WGS sequence"/>
</dbReference>
<gene>
    <name evidence="6" type="ORF">N0F65_012954</name>
</gene>
<feature type="compositionally biased region" description="Acidic residues" evidence="4">
    <location>
        <begin position="705"/>
        <end position="747"/>
    </location>
</feature>
<sequence length="944" mass="108680">MCPGRWASKELHDAAGVVAWAMTVTIRSRRPFVGKTADLLNGPSEIANDKKARHEWIQEQLESRRHQKQQEEDEQRQEVARQHQRLWSPYVRQAARTQELNIAWKEELGFFSWDKVLSVEDLLALRITGHSLVTLPDTISQRLSSLTTLSLISNKLQALPENIGDIKSLTEIDLTRNELRQLPESLTTLPQLTSLNLSANQLQELPANFGNLDKLEKIWVEKNQLTKLPASIGQCKARVANFNNNLLVELPDTICEMTNLTMLSLNMNQLTELPESIVRTPLLTTIHASKNLLVRLPRNIGTLQTLRELWLDWNKITELPFSFRFLTQLQVLRMERNPLKQPPLEYVIRGIPATIKYIEKSVEDFVRKARRQIVERLEEILEFAAALVQSGQRDDDMDDILPHFEPNCERMVKGKETLQFHAVVWDAFYETLLPALERKKAAADPEAPSFKFDEFSKEEVEDALECYDDVFGAASMKDTADFRKCTCIDMFEWRRHGVRKRKVCLPGQVPYKCNREALMIRKQMMTQEEAKDQLASTYLKRKIDRLVAKTKRKCIIYVNSEEGVEHFEKLAATLAKALFQKRKRLKKIRLKHDKVSKKFDKQRKQLELKIEALMKAKESRIKGLEDQLAQLIKDKAKFEADGSGKRAARLEKIGGKIVKIQDELAAEPVEDKKILGIELSLEALDDAVMKANAMTEKAREKELEAGDEDEDEDEDDDDDDADDEGGDDDNGSDGDDQSNENDDDSDDEVPKPPSADAGTSTFFKFDMPNMDVPDYRKAATKAIEAIVDEEKETNEEEFVVLFQTQVRDSYMAERLTLVERKATYEFLQMRAVLRRWMGLGNRAVFEAWREVVIQNRVDAVKTKEKLEKKKLIEEQNRVLQEQLMRLEARKWVQKVDMYTDDIYYANNETGETSWTPPMYWEEEQAAMTGNQTTSAVPTLKLPPI</sequence>
<dbReference type="SMART" id="SM00364">
    <property type="entry name" value="LRR_BAC"/>
    <property type="match status" value="8"/>
</dbReference>
<accession>A0AAV2Z500</accession>
<evidence type="ECO:0000256" key="2">
    <source>
        <dbReference type="ARBA" id="ARBA00022737"/>
    </source>
</evidence>
<dbReference type="EMBL" id="DAKRPA010000064">
    <property type="protein sequence ID" value="DBA00423.1"/>
    <property type="molecule type" value="Genomic_DNA"/>
</dbReference>
<dbReference type="PANTHER" id="PTHR48051:SF54">
    <property type="entry name" value="LEUCINE-RICH REPEAT-CONTAINING PROTEIN"/>
    <property type="match status" value="1"/>
</dbReference>
<dbReference type="AlphaFoldDB" id="A0AAV2Z500"/>
<feature type="coiled-coil region" evidence="3">
    <location>
        <begin position="862"/>
        <end position="889"/>
    </location>
</feature>
<dbReference type="InterPro" id="IPR001202">
    <property type="entry name" value="WW_dom"/>
</dbReference>
<protein>
    <recommendedName>
        <fullName evidence="5">WW domain-containing protein</fullName>
    </recommendedName>
</protein>
<dbReference type="Pfam" id="PF13855">
    <property type="entry name" value="LRR_8"/>
    <property type="match status" value="1"/>
</dbReference>
<evidence type="ECO:0000256" key="3">
    <source>
        <dbReference type="SAM" id="Coils"/>
    </source>
</evidence>
<dbReference type="GO" id="GO:0005737">
    <property type="term" value="C:cytoplasm"/>
    <property type="evidence" value="ECO:0007669"/>
    <property type="project" value="TreeGrafter"/>
</dbReference>
<dbReference type="PROSITE" id="PS01159">
    <property type="entry name" value="WW_DOMAIN_1"/>
    <property type="match status" value="1"/>
</dbReference>
<feature type="domain" description="WW" evidence="5">
    <location>
        <begin position="891"/>
        <end position="919"/>
    </location>
</feature>
<evidence type="ECO:0000256" key="4">
    <source>
        <dbReference type="SAM" id="MobiDB-lite"/>
    </source>
</evidence>
<dbReference type="SMART" id="SM00369">
    <property type="entry name" value="LRR_TYP"/>
    <property type="match status" value="7"/>
</dbReference>
<keyword evidence="3" id="KW-0175">Coiled coil</keyword>
<feature type="coiled-coil region" evidence="3">
    <location>
        <begin position="596"/>
        <end position="641"/>
    </location>
</feature>
<dbReference type="InterPro" id="IPR032675">
    <property type="entry name" value="LRR_dom_sf"/>
</dbReference>
<evidence type="ECO:0000259" key="5">
    <source>
        <dbReference type="PROSITE" id="PS50020"/>
    </source>
</evidence>
<dbReference type="PROSITE" id="PS50020">
    <property type="entry name" value="WW_DOMAIN_2"/>
    <property type="match status" value="1"/>
</dbReference>
<keyword evidence="2" id="KW-0677">Repeat</keyword>
<evidence type="ECO:0000313" key="6">
    <source>
        <dbReference type="EMBL" id="DBA00423.1"/>
    </source>
</evidence>
<dbReference type="PANTHER" id="PTHR48051">
    <property type="match status" value="1"/>
</dbReference>
<feature type="region of interest" description="Disordered" evidence="4">
    <location>
        <begin position="695"/>
        <end position="763"/>
    </location>
</feature>
<keyword evidence="7" id="KW-1185">Reference proteome</keyword>
<keyword evidence="1" id="KW-0433">Leucine-rich repeat</keyword>
<dbReference type="InterPro" id="IPR050216">
    <property type="entry name" value="LRR_domain-containing"/>
</dbReference>
<dbReference type="PROSITE" id="PS51450">
    <property type="entry name" value="LRR"/>
    <property type="match status" value="2"/>
</dbReference>
<comment type="caution">
    <text evidence="6">The sequence shown here is derived from an EMBL/GenBank/DDBJ whole genome shotgun (WGS) entry which is preliminary data.</text>
</comment>
<dbReference type="SUPFAM" id="SSF52058">
    <property type="entry name" value="L domain-like"/>
    <property type="match status" value="1"/>
</dbReference>
<dbReference type="Gene3D" id="3.80.10.10">
    <property type="entry name" value="Ribonuclease Inhibitor"/>
    <property type="match status" value="2"/>
</dbReference>
<evidence type="ECO:0000256" key="1">
    <source>
        <dbReference type="ARBA" id="ARBA00022614"/>
    </source>
</evidence>
<evidence type="ECO:0000313" key="7">
    <source>
        <dbReference type="Proteomes" id="UP001146120"/>
    </source>
</evidence>